<dbReference type="Pfam" id="PF00990">
    <property type="entry name" value="GGDEF"/>
    <property type="match status" value="1"/>
</dbReference>
<evidence type="ECO:0000313" key="7">
    <source>
        <dbReference type="Proteomes" id="UP000295729"/>
    </source>
</evidence>
<keyword evidence="4" id="KW-0472">Membrane</keyword>
<comment type="cofactor">
    <cofactor evidence="1">
        <name>Mg(2+)</name>
        <dbReference type="ChEBI" id="CHEBI:18420"/>
    </cofactor>
</comment>
<dbReference type="PANTHER" id="PTHR45138">
    <property type="entry name" value="REGULATORY COMPONENTS OF SENSORY TRANSDUCTION SYSTEM"/>
    <property type="match status" value="1"/>
</dbReference>
<dbReference type="RefSeq" id="WP_133562807.1">
    <property type="nucleotide sequence ID" value="NZ_SNZA01000003.1"/>
</dbReference>
<keyword evidence="4" id="KW-1133">Transmembrane helix</keyword>
<dbReference type="EC" id="2.7.7.65" evidence="2"/>
<protein>
    <recommendedName>
        <fullName evidence="2">diguanylate cyclase</fullName>
        <ecNumber evidence="2">2.7.7.65</ecNumber>
    </recommendedName>
</protein>
<evidence type="ECO:0000256" key="4">
    <source>
        <dbReference type="SAM" id="Phobius"/>
    </source>
</evidence>
<dbReference type="CDD" id="cd01949">
    <property type="entry name" value="GGDEF"/>
    <property type="match status" value="1"/>
</dbReference>
<dbReference type="GO" id="GO:0005886">
    <property type="term" value="C:plasma membrane"/>
    <property type="evidence" value="ECO:0007669"/>
    <property type="project" value="TreeGrafter"/>
</dbReference>
<sequence>MVPRRNVSHFVLSKLFACYLFVAGIALAGFFLWSHQQLDLQHQTAIEQLQNGFMDIIEQSDKDLSEVTKSLALGLQFSKENGVPIESVSLFDARGKELIHWPNNVVLEESNQPSYTFQSASGEIYQLLVRFSDASLYGFVVHHFFPIIGLLSFQLALLLLTLKILISRSLDGVFSGFMRELSLINLRHPEPLQADAFLGQFAEYRQMLAGVNRVILSLAKSREELSDINQVLESRIHSKTAALEERNLELIELNKQLSVIANTDALTQVYNRTRFDTLFSEHVAVASRRNTPLALLLVDLDDFKKVNDCYGHQVGDHVLKHAARIIQEVVSEEGIVARWGGEEFAVLLPYFDITMAEDKAEQLRSVMAATHFEAQSIQVTASIGVAQLSQQETAAQLLKRADDALYDAKGSGRNRVIIAYLENSHTQLEINELKEGEFVEVFDVETEPNPDESEASQKLST</sequence>
<gene>
    <name evidence="6" type="ORF">C8D85_2331</name>
</gene>
<dbReference type="Proteomes" id="UP000295729">
    <property type="component" value="Unassembled WGS sequence"/>
</dbReference>
<dbReference type="EMBL" id="SNZA01000003">
    <property type="protein sequence ID" value="TDR13449.1"/>
    <property type="molecule type" value="Genomic_DNA"/>
</dbReference>
<feature type="transmembrane region" description="Helical" evidence="4">
    <location>
        <begin position="136"/>
        <end position="160"/>
    </location>
</feature>
<organism evidence="6 7">
    <name type="scientific">Marinomonas communis</name>
    <dbReference type="NCBI Taxonomy" id="28254"/>
    <lineage>
        <taxon>Bacteria</taxon>
        <taxon>Pseudomonadati</taxon>
        <taxon>Pseudomonadota</taxon>
        <taxon>Gammaproteobacteria</taxon>
        <taxon>Oceanospirillales</taxon>
        <taxon>Oceanospirillaceae</taxon>
        <taxon>Marinomonas</taxon>
    </lineage>
</organism>
<dbReference type="NCBIfam" id="TIGR00254">
    <property type="entry name" value="GGDEF"/>
    <property type="match status" value="1"/>
</dbReference>
<dbReference type="OrthoDB" id="9812260at2"/>
<evidence type="ECO:0000256" key="1">
    <source>
        <dbReference type="ARBA" id="ARBA00001946"/>
    </source>
</evidence>
<dbReference type="PROSITE" id="PS50887">
    <property type="entry name" value="GGDEF"/>
    <property type="match status" value="1"/>
</dbReference>
<dbReference type="AlphaFoldDB" id="A0A4R6X6D1"/>
<proteinExistence type="predicted"/>
<dbReference type="GO" id="GO:1902201">
    <property type="term" value="P:negative regulation of bacterial-type flagellum-dependent cell motility"/>
    <property type="evidence" value="ECO:0007669"/>
    <property type="project" value="TreeGrafter"/>
</dbReference>
<dbReference type="GO" id="GO:0052621">
    <property type="term" value="F:diguanylate cyclase activity"/>
    <property type="evidence" value="ECO:0007669"/>
    <property type="project" value="UniProtKB-EC"/>
</dbReference>
<feature type="domain" description="GGDEF" evidence="5">
    <location>
        <begin position="291"/>
        <end position="421"/>
    </location>
</feature>
<comment type="caution">
    <text evidence="6">The sequence shown here is derived from an EMBL/GenBank/DDBJ whole genome shotgun (WGS) entry which is preliminary data.</text>
</comment>
<evidence type="ECO:0000256" key="3">
    <source>
        <dbReference type="ARBA" id="ARBA00034247"/>
    </source>
</evidence>
<dbReference type="GO" id="GO:0043709">
    <property type="term" value="P:cell adhesion involved in single-species biofilm formation"/>
    <property type="evidence" value="ECO:0007669"/>
    <property type="project" value="TreeGrafter"/>
</dbReference>
<reference evidence="6 7" key="1">
    <citation type="submission" date="2019-03" db="EMBL/GenBank/DDBJ databases">
        <title>Genomic Encyclopedia of Type Strains, Phase IV (KMG-IV): sequencing the most valuable type-strain genomes for metagenomic binning, comparative biology and taxonomic classification.</title>
        <authorList>
            <person name="Goeker M."/>
        </authorList>
    </citation>
    <scope>NUCLEOTIDE SEQUENCE [LARGE SCALE GENOMIC DNA]</scope>
    <source>
        <strain evidence="6 7">DSM 5604</strain>
    </source>
</reference>
<keyword evidence="7" id="KW-1185">Reference proteome</keyword>
<keyword evidence="4" id="KW-0812">Transmembrane</keyword>
<accession>A0A4R6X6D1</accession>
<dbReference type="PANTHER" id="PTHR45138:SF9">
    <property type="entry name" value="DIGUANYLATE CYCLASE DGCM-RELATED"/>
    <property type="match status" value="1"/>
</dbReference>
<comment type="catalytic activity">
    <reaction evidence="3">
        <text>2 GTP = 3',3'-c-di-GMP + 2 diphosphate</text>
        <dbReference type="Rhea" id="RHEA:24898"/>
        <dbReference type="ChEBI" id="CHEBI:33019"/>
        <dbReference type="ChEBI" id="CHEBI:37565"/>
        <dbReference type="ChEBI" id="CHEBI:58805"/>
        <dbReference type="EC" id="2.7.7.65"/>
    </reaction>
</comment>
<evidence type="ECO:0000259" key="5">
    <source>
        <dbReference type="PROSITE" id="PS50887"/>
    </source>
</evidence>
<dbReference type="SMART" id="SM00267">
    <property type="entry name" value="GGDEF"/>
    <property type="match status" value="1"/>
</dbReference>
<dbReference type="SUPFAM" id="SSF55073">
    <property type="entry name" value="Nucleotide cyclase"/>
    <property type="match status" value="1"/>
</dbReference>
<dbReference type="FunFam" id="3.30.70.270:FF:000001">
    <property type="entry name" value="Diguanylate cyclase domain protein"/>
    <property type="match status" value="1"/>
</dbReference>
<dbReference type="InterPro" id="IPR050469">
    <property type="entry name" value="Diguanylate_Cyclase"/>
</dbReference>
<evidence type="ECO:0000256" key="2">
    <source>
        <dbReference type="ARBA" id="ARBA00012528"/>
    </source>
</evidence>
<name>A0A4R6X6D1_9GAMM</name>
<dbReference type="InterPro" id="IPR043128">
    <property type="entry name" value="Rev_trsase/Diguanyl_cyclase"/>
</dbReference>
<dbReference type="InterPro" id="IPR000160">
    <property type="entry name" value="GGDEF_dom"/>
</dbReference>
<evidence type="ECO:0000313" key="6">
    <source>
        <dbReference type="EMBL" id="TDR13449.1"/>
    </source>
</evidence>
<feature type="transmembrane region" description="Helical" evidence="4">
    <location>
        <begin position="12"/>
        <end position="33"/>
    </location>
</feature>
<dbReference type="Gene3D" id="3.30.70.270">
    <property type="match status" value="1"/>
</dbReference>
<dbReference type="InterPro" id="IPR029787">
    <property type="entry name" value="Nucleotide_cyclase"/>
</dbReference>